<evidence type="ECO:0000313" key="2">
    <source>
        <dbReference type="EMBL" id="MDK4326132.1"/>
    </source>
</evidence>
<evidence type="ECO:0000313" key="3">
    <source>
        <dbReference type="Proteomes" id="UP001226160"/>
    </source>
</evidence>
<name>A0AAP4BZH0_9CORY</name>
<protein>
    <submittedName>
        <fullName evidence="2">Uncharacterized protein</fullName>
    </submittedName>
</protein>
<accession>A0AAP4BZH0</accession>
<organism evidence="2 3">
    <name type="scientific">Corynebacterium propinquum</name>
    <dbReference type="NCBI Taxonomy" id="43769"/>
    <lineage>
        <taxon>Bacteria</taxon>
        <taxon>Bacillati</taxon>
        <taxon>Actinomycetota</taxon>
        <taxon>Actinomycetes</taxon>
        <taxon>Mycobacteriales</taxon>
        <taxon>Corynebacteriaceae</taxon>
        <taxon>Corynebacterium</taxon>
    </lineage>
</organism>
<dbReference type="EMBL" id="JASNVP010000005">
    <property type="protein sequence ID" value="MDK4326132.1"/>
    <property type="molecule type" value="Genomic_DNA"/>
</dbReference>
<dbReference type="Proteomes" id="UP001226160">
    <property type="component" value="Unassembled WGS sequence"/>
</dbReference>
<gene>
    <name evidence="2" type="ORF">QPX54_06345</name>
</gene>
<evidence type="ECO:0000256" key="1">
    <source>
        <dbReference type="SAM" id="MobiDB-lite"/>
    </source>
</evidence>
<sequence>MAIVFDAFENYEIELPKTKGTGTVIISFPPADCLAPDDVEALNKKLDALNDDDCVPDRLKPKHAPLEAIRAMLLHFNTSKTAQETIKGMVQRHLKKIDEMWAKDMEELVGGKSEDSAASSSEKTDSKA</sequence>
<comment type="caution">
    <text evidence="2">The sequence shown here is derived from an EMBL/GenBank/DDBJ whole genome shotgun (WGS) entry which is preliminary data.</text>
</comment>
<dbReference type="RefSeq" id="WP_284589691.1">
    <property type="nucleotide sequence ID" value="NZ_JASNVP010000005.1"/>
</dbReference>
<feature type="region of interest" description="Disordered" evidence="1">
    <location>
        <begin position="108"/>
        <end position="128"/>
    </location>
</feature>
<dbReference type="AlphaFoldDB" id="A0AAP4BZH0"/>
<reference evidence="2" key="1">
    <citation type="submission" date="2023-05" db="EMBL/GenBank/DDBJ databases">
        <title>Metabolic capabilities are highly conserved among human nasal-associated Corynebacterium species in pangenomic analyses.</title>
        <authorList>
            <person name="Tran T.H."/>
            <person name="Roberts A.Q."/>
            <person name="Escapa I.F."/>
            <person name="Gao W."/>
            <person name="Conlan S."/>
            <person name="Kong H."/>
            <person name="Segre J.A."/>
            <person name="Kelly M.S."/>
            <person name="Lemon K.P."/>
        </authorList>
    </citation>
    <scope>NUCLEOTIDE SEQUENCE</scope>
    <source>
        <strain evidence="2">KPL2654</strain>
    </source>
</reference>
<proteinExistence type="predicted"/>